<evidence type="ECO:0000313" key="2">
    <source>
        <dbReference type="Proteomes" id="UP000887159"/>
    </source>
</evidence>
<dbReference type="Proteomes" id="UP000887159">
    <property type="component" value="Unassembled WGS sequence"/>
</dbReference>
<accession>A0A8X6SLC4</accession>
<keyword evidence="2" id="KW-1185">Reference proteome</keyword>
<name>A0A8X6SLC4_TRICX</name>
<proteinExistence type="predicted"/>
<gene>
    <name evidence="1" type="ORF">TNCV_1282141</name>
</gene>
<protein>
    <submittedName>
        <fullName evidence="1">Uncharacterized protein</fullName>
    </submittedName>
</protein>
<organism evidence="1 2">
    <name type="scientific">Trichonephila clavipes</name>
    <name type="common">Golden silk orbweaver</name>
    <name type="synonym">Nephila clavipes</name>
    <dbReference type="NCBI Taxonomy" id="2585209"/>
    <lineage>
        <taxon>Eukaryota</taxon>
        <taxon>Metazoa</taxon>
        <taxon>Ecdysozoa</taxon>
        <taxon>Arthropoda</taxon>
        <taxon>Chelicerata</taxon>
        <taxon>Arachnida</taxon>
        <taxon>Araneae</taxon>
        <taxon>Araneomorphae</taxon>
        <taxon>Entelegynae</taxon>
        <taxon>Araneoidea</taxon>
        <taxon>Nephilidae</taxon>
        <taxon>Trichonephila</taxon>
    </lineage>
</organism>
<reference evidence="1" key="1">
    <citation type="submission" date="2020-08" db="EMBL/GenBank/DDBJ databases">
        <title>Multicomponent nature underlies the extraordinary mechanical properties of spider dragline silk.</title>
        <authorList>
            <person name="Kono N."/>
            <person name="Nakamura H."/>
            <person name="Mori M."/>
            <person name="Yoshida Y."/>
            <person name="Ohtoshi R."/>
            <person name="Malay A.D."/>
            <person name="Moran D.A.P."/>
            <person name="Tomita M."/>
            <person name="Numata K."/>
            <person name="Arakawa K."/>
        </authorList>
    </citation>
    <scope>NUCLEOTIDE SEQUENCE</scope>
</reference>
<dbReference type="EMBL" id="BMAU01021335">
    <property type="protein sequence ID" value="GFY15566.1"/>
    <property type="molecule type" value="Genomic_DNA"/>
</dbReference>
<dbReference type="AlphaFoldDB" id="A0A8X6SLC4"/>
<sequence length="215" mass="24713">MIMSLAITQEEKLHTCYVITDNRLTEKHEDNESIVRIQGQMVSDTNFHLNTDTISNEMDITRSVQKFCLSTHRSNAIETSEQISVHFSKIYLAQNTKYTFYDDNEGEITIDNVNFEEEEEELINIFHSSSNSLSNTSNIEVKSYNESIYFKPILQNASTDNSTEEIDIIDNMDFEEEKKDVVEILNYSSSMSNTSNVEMASCNESKADFTECINK</sequence>
<comment type="caution">
    <text evidence="1">The sequence shown here is derived from an EMBL/GenBank/DDBJ whole genome shotgun (WGS) entry which is preliminary data.</text>
</comment>
<evidence type="ECO:0000313" key="1">
    <source>
        <dbReference type="EMBL" id="GFY15566.1"/>
    </source>
</evidence>